<dbReference type="OrthoDB" id="1767129at2"/>
<dbReference type="AlphaFoldDB" id="A0A1M5TYV3"/>
<protein>
    <recommendedName>
        <fullName evidence="3">Phage tail tube protein</fullName>
    </recommendedName>
</protein>
<keyword evidence="2" id="KW-1185">Reference proteome</keyword>
<dbReference type="Pfam" id="PF20458">
    <property type="entry name" value="DUF6711"/>
    <property type="match status" value="1"/>
</dbReference>
<accession>A0A1M5TYV3</accession>
<dbReference type="RefSeq" id="WP_072743045.1">
    <property type="nucleotide sequence ID" value="NZ_FQXR01000003.1"/>
</dbReference>
<proteinExistence type="predicted"/>
<dbReference type="InterPro" id="IPR046557">
    <property type="entry name" value="DUF6711"/>
</dbReference>
<gene>
    <name evidence="1" type="ORF">SAMN02745180_00471</name>
</gene>
<name>A0A1M5TYV3_9FIRM</name>
<organism evidence="1 2">
    <name type="scientific">Sporanaerobacter acetigenes DSM 13106</name>
    <dbReference type="NCBI Taxonomy" id="1123281"/>
    <lineage>
        <taxon>Bacteria</taxon>
        <taxon>Bacillati</taxon>
        <taxon>Bacillota</taxon>
        <taxon>Tissierellia</taxon>
        <taxon>Tissierellales</taxon>
        <taxon>Sporanaerobacteraceae</taxon>
        <taxon>Sporanaerobacter</taxon>
    </lineage>
</organism>
<dbReference type="EMBL" id="FQXR01000003">
    <property type="protein sequence ID" value="SHH55806.1"/>
    <property type="molecule type" value="Genomic_DNA"/>
</dbReference>
<evidence type="ECO:0008006" key="3">
    <source>
        <dbReference type="Google" id="ProtNLM"/>
    </source>
</evidence>
<evidence type="ECO:0000313" key="1">
    <source>
        <dbReference type="EMBL" id="SHH55806.1"/>
    </source>
</evidence>
<dbReference type="STRING" id="1123281.SAMN02745180_00471"/>
<dbReference type="Proteomes" id="UP000184389">
    <property type="component" value="Unassembled WGS sequence"/>
</dbReference>
<reference evidence="1 2" key="1">
    <citation type="submission" date="2016-11" db="EMBL/GenBank/DDBJ databases">
        <authorList>
            <person name="Jaros S."/>
            <person name="Januszkiewicz K."/>
            <person name="Wedrychowicz H."/>
        </authorList>
    </citation>
    <scope>NUCLEOTIDE SEQUENCE [LARGE SCALE GENOMIC DNA]</scope>
    <source>
        <strain evidence="1 2">DSM 13106</strain>
    </source>
</reference>
<evidence type="ECO:0000313" key="2">
    <source>
        <dbReference type="Proteomes" id="UP000184389"/>
    </source>
</evidence>
<sequence length="119" mass="13250">MIIKINGQEIAAYPAAFLVTTLDLDDGETSVRTADGILNRDRIAVKRKIEMSFGGLEWDKVSAILQSIQDEFFEVYYPDPMTGGYEAKTFYAGDRPATIAIAKGDTIIWEGLKLSLIER</sequence>